<evidence type="ECO:0000313" key="1">
    <source>
        <dbReference type="EMBL" id="KAJ1897236.1"/>
    </source>
</evidence>
<gene>
    <name evidence="1" type="ORF">LPJ66_003490</name>
</gene>
<dbReference type="EMBL" id="JANBPG010000353">
    <property type="protein sequence ID" value="KAJ1897236.1"/>
    <property type="molecule type" value="Genomic_DNA"/>
</dbReference>
<name>A0ACC1IN01_9FUNG</name>
<sequence length="445" mass="47491">LRKSATLVPQFWFPLHTMQLVDEGVEHAWQLQHAKSGQQMVFDAQSAQEKRLWVERLDEVIASSVARVGARRQVKKDGDLDNLGSPLSPCCNTTYSGVACAQPGPIAFTSGPQNNTPTPTFATLPFPSTTTFTTAKTDLIPKHFEVLTSPEILRLQALAGLKQTTSLSPKHSQKRGHMLLPAPPLPQMLQPTSSQPLASAQPAVIFSLTKRLSNSRQPSNSAAVEPDWFSETGSDCGEEVLSAVSTARSTCHESTAWSRRSHHSQQQLLWSSNSGRSNRDEALVATTGSIGQNTVPAGASRTQPSTSTATTATTATAGATTTLPLSSNSLAGRLMGFIDSLSISRRKSVSATKISPAMIPSKIDSCCSCSSFDASTRVDGSGSGSDNGKHTHARTFCRHSPEQAPARPRITKSTSDAAGQLLLVPFYAEKCPLPDMPTMAPKADI</sequence>
<evidence type="ECO:0000313" key="2">
    <source>
        <dbReference type="Proteomes" id="UP001150581"/>
    </source>
</evidence>
<proteinExistence type="predicted"/>
<dbReference type="Proteomes" id="UP001150581">
    <property type="component" value="Unassembled WGS sequence"/>
</dbReference>
<feature type="non-terminal residue" evidence="1">
    <location>
        <position position="1"/>
    </location>
</feature>
<comment type="caution">
    <text evidence="1">The sequence shown here is derived from an EMBL/GenBank/DDBJ whole genome shotgun (WGS) entry which is preliminary data.</text>
</comment>
<keyword evidence="2" id="KW-1185">Reference proteome</keyword>
<organism evidence="1 2">
    <name type="scientific">Kickxella alabastrina</name>
    <dbReference type="NCBI Taxonomy" id="61397"/>
    <lineage>
        <taxon>Eukaryota</taxon>
        <taxon>Fungi</taxon>
        <taxon>Fungi incertae sedis</taxon>
        <taxon>Zoopagomycota</taxon>
        <taxon>Kickxellomycotina</taxon>
        <taxon>Kickxellomycetes</taxon>
        <taxon>Kickxellales</taxon>
        <taxon>Kickxellaceae</taxon>
        <taxon>Kickxella</taxon>
    </lineage>
</organism>
<reference evidence="1" key="1">
    <citation type="submission" date="2022-07" db="EMBL/GenBank/DDBJ databases">
        <title>Phylogenomic reconstructions and comparative analyses of Kickxellomycotina fungi.</title>
        <authorList>
            <person name="Reynolds N.K."/>
            <person name="Stajich J.E."/>
            <person name="Barry K."/>
            <person name="Grigoriev I.V."/>
            <person name="Crous P."/>
            <person name="Smith M.E."/>
        </authorList>
    </citation>
    <scope>NUCLEOTIDE SEQUENCE</scope>
    <source>
        <strain evidence="1">Benny 63K</strain>
    </source>
</reference>
<protein>
    <submittedName>
        <fullName evidence="1">Uncharacterized protein</fullName>
    </submittedName>
</protein>
<accession>A0ACC1IN01</accession>